<evidence type="ECO:0000313" key="2">
    <source>
        <dbReference type="Proteomes" id="UP000787672"/>
    </source>
</evidence>
<comment type="caution">
    <text evidence="1">The sequence shown here is derived from an EMBL/GenBank/DDBJ whole genome shotgun (WGS) entry which is preliminary data.</text>
</comment>
<gene>
    <name evidence="1" type="ORF">KQI82_14105</name>
</gene>
<evidence type="ECO:0000313" key="1">
    <source>
        <dbReference type="EMBL" id="MBU5628042.1"/>
    </source>
</evidence>
<organism evidence="1 2">
    <name type="scientific">Dysosmobacter acutus</name>
    <dbReference type="NCBI Taxonomy" id="2841504"/>
    <lineage>
        <taxon>Bacteria</taxon>
        <taxon>Bacillati</taxon>
        <taxon>Bacillota</taxon>
        <taxon>Clostridia</taxon>
        <taxon>Eubacteriales</taxon>
        <taxon>Oscillospiraceae</taxon>
        <taxon>Dysosmobacter</taxon>
    </lineage>
</organism>
<name>A0ABS6FEQ8_9FIRM</name>
<dbReference type="RefSeq" id="WP_216633334.1">
    <property type="nucleotide sequence ID" value="NZ_JAHLQN010000001.1"/>
</dbReference>
<dbReference type="EMBL" id="JAHLQN010000001">
    <property type="protein sequence ID" value="MBU5628042.1"/>
    <property type="molecule type" value="Genomic_DNA"/>
</dbReference>
<reference evidence="1 2" key="1">
    <citation type="submission" date="2021-06" db="EMBL/GenBank/DDBJ databases">
        <authorList>
            <person name="Sun Q."/>
            <person name="Li D."/>
        </authorList>
    </citation>
    <scope>NUCLEOTIDE SEQUENCE [LARGE SCALE GENOMIC DNA]</scope>
    <source>
        <strain evidence="1 2">MSJ-2</strain>
    </source>
</reference>
<accession>A0ABS6FEQ8</accession>
<protein>
    <submittedName>
        <fullName evidence="1">Uncharacterized protein</fullName>
    </submittedName>
</protein>
<dbReference type="Proteomes" id="UP000787672">
    <property type="component" value="Unassembled WGS sequence"/>
</dbReference>
<proteinExistence type="predicted"/>
<sequence>METPKRLFRPGGFVASESLAIQQHGYLGKQNWSITGAAYAINLLGKSYCFR</sequence>
<keyword evidence="2" id="KW-1185">Reference proteome</keyword>